<evidence type="ECO:0000313" key="10">
    <source>
        <dbReference type="WBParaSite" id="NBR_0000052001-mRNA-1"/>
    </source>
</evidence>
<dbReference type="AlphaFoldDB" id="A0A0N4XDD4"/>
<keyword evidence="9" id="KW-1185">Reference proteome</keyword>
<keyword evidence="3 6" id="KW-0349">Heme</keyword>
<dbReference type="PROSITE" id="PS00086">
    <property type="entry name" value="CYTOCHROME_P450"/>
    <property type="match status" value="1"/>
</dbReference>
<evidence type="ECO:0000256" key="7">
    <source>
        <dbReference type="RuleBase" id="RU000461"/>
    </source>
</evidence>
<dbReference type="SUPFAM" id="SSF48264">
    <property type="entry name" value="Cytochrome P450"/>
    <property type="match status" value="1"/>
</dbReference>
<dbReference type="Pfam" id="PF00067">
    <property type="entry name" value="p450"/>
    <property type="match status" value="1"/>
</dbReference>
<dbReference type="STRING" id="27835.A0A0N4XDD4"/>
<comment type="similarity">
    <text evidence="2 7">Belongs to the cytochrome P450 family.</text>
</comment>
<evidence type="ECO:0000256" key="4">
    <source>
        <dbReference type="ARBA" id="ARBA00023004"/>
    </source>
</evidence>
<keyword evidence="5 7" id="KW-0503">Monooxygenase</keyword>
<comment type="cofactor">
    <cofactor evidence="1 6">
        <name>heme</name>
        <dbReference type="ChEBI" id="CHEBI:30413"/>
    </cofactor>
</comment>
<keyword evidence="4 6" id="KW-0408">Iron</keyword>
<gene>
    <name evidence="8" type="ORF">NBR_LOCUS521</name>
</gene>
<dbReference type="GO" id="GO:0005506">
    <property type="term" value="F:iron ion binding"/>
    <property type="evidence" value="ECO:0007669"/>
    <property type="project" value="InterPro"/>
</dbReference>
<organism evidence="10">
    <name type="scientific">Nippostrongylus brasiliensis</name>
    <name type="common">Rat hookworm</name>
    <dbReference type="NCBI Taxonomy" id="27835"/>
    <lineage>
        <taxon>Eukaryota</taxon>
        <taxon>Metazoa</taxon>
        <taxon>Ecdysozoa</taxon>
        <taxon>Nematoda</taxon>
        <taxon>Chromadorea</taxon>
        <taxon>Rhabditida</taxon>
        <taxon>Rhabditina</taxon>
        <taxon>Rhabditomorpha</taxon>
        <taxon>Strongyloidea</taxon>
        <taxon>Heligmosomidae</taxon>
        <taxon>Nippostrongylus</taxon>
    </lineage>
</organism>
<dbReference type="InterPro" id="IPR001128">
    <property type="entry name" value="Cyt_P450"/>
</dbReference>
<dbReference type="GO" id="GO:0020037">
    <property type="term" value="F:heme binding"/>
    <property type="evidence" value="ECO:0007669"/>
    <property type="project" value="InterPro"/>
</dbReference>
<evidence type="ECO:0000256" key="2">
    <source>
        <dbReference type="ARBA" id="ARBA00010617"/>
    </source>
</evidence>
<keyword evidence="6 7" id="KW-0479">Metal-binding</keyword>
<dbReference type="Gene3D" id="1.10.630.10">
    <property type="entry name" value="Cytochrome P450"/>
    <property type="match status" value="1"/>
</dbReference>
<dbReference type="WBParaSite" id="NBR_0000052001-mRNA-1">
    <property type="protein sequence ID" value="NBR_0000052001-mRNA-1"/>
    <property type="gene ID" value="NBR_0000052001"/>
</dbReference>
<dbReference type="EMBL" id="UYSL01000229">
    <property type="protein sequence ID" value="VDL63223.1"/>
    <property type="molecule type" value="Genomic_DNA"/>
</dbReference>
<dbReference type="PRINTS" id="PR00463">
    <property type="entry name" value="EP450I"/>
</dbReference>
<name>A0A0N4XDD4_NIPBR</name>
<feature type="binding site" description="axial binding residue" evidence="6">
    <location>
        <position position="464"/>
    </location>
    <ligand>
        <name>heme</name>
        <dbReference type="ChEBI" id="CHEBI:30413"/>
    </ligand>
    <ligandPart>
        <name>Fe</name>
        <dbReference type="ChEBI" id="CHEBI:18248"/>
    </ligandPart>
</feature>
<proteinExistence type="inferred from homology"/>
<evidence type="ECO:0000256" key="5">
    <source>
        <dbReference type="ARBA" id="ARBA00023033"/>
    </source>
</evidence>
<dbReference type="OMA" id="STHEKWF"/>
<dbReference type="PANTHER" id="PTHR24291">
    <property type="entry name" value="CYTOCHROME P450 FAMILY 4"/>
    <property type="match status" value="1"/>
</dbReference>
<evidence type="ECO:0000256" key="6">
    <source>
        <dbReference type="PIRSR" id="PIRSR602401-1"/>
    </source>
</evidence>
<accession>A0A0N4XDD4</accession>
<evidence type="ECO:0000313" key="8">
    <source>
        <dbReference type="EMBL" id="VDL63223.1"/>
    </source>
</evidence>
<dbReference type="InterPro" id="IPR036396">
    <property type="entry name" value="Cyt_P450_sf"/>
</dbReference>
<protein>
    <submittedName>
        <fullName evidence="10">Cytochrome P450 4V2 (inferred by orthology to a human protein)</fullName>
    </submittedName>
</protein>
<dbReference type="PRINTS" id="PR00385">
    <property type="entry name" value="P450"/>
</dbReference>
<evidence type="ECO:0000256" key="3">
    <source>
        <dbReference type="ARBA" id="ARBA00022617"/>
    </source>
</evidence>
<dbReference type="GO" id="GO:0004497">
    <property type="term" value="F:monooxygenase activity"/>
    <property type="evidence" value="ECO:0007669"/>
    <property type="project" value="UniProtKB-KW"/>
</dbReference>
<dbReference type="CDD" id="cd20628">
    <property type="entry name" value="CYP4"/>
    <property type="match status" value="1"/>
</dbReference>
<dbReference type="GO" id="GO:0016705">
    <property type="term" value="F:oxidoreductase activity, acting on paired donors, with incorporation or reduction of molecular oxygen"/>
    <property type="evidence" value="ECO:0007669"/>
    <property type="project" value="InterPro"/>
</dbReference>
<sequence length="517" mass="59621">MAVALLAVLFFVYLIFAFRRQLLELWRLNRLCQKTLEKIPGPPSIPILGAAHLFKWNNQEIIVAVRLMTSDFSEQLENWGREHLLNNNSYYGLMKVWVGPVPLIFCGLHESIRPILESTTNISKPNQYDIISEWIGTGLLTSTNAKWHRRRKLLTPTFHFNILQGYHDVFVRQGEILADVVAKEEGFFDLFPYIKRCALDIICETAMGTSIHSQTGGNNEYVQAVQKLSAIIWDYERFPWLWLKPIWYLSGIGFEFNRLVNLTNDFTRKVIADRKRAMEEDGLIAGNGGDPKKEKLAFLDLLLRMQHESQLSDEDIREEVDTFMFEGHDTTSSGIGFTIWWLGQSPEAQIKVHEELDNLFGDSDRLPTPDDLKQMVYLEKCVKEALRLTPSVPLIARKLAEDVTIGETKLPEGLTVVVVPVTTARDPRYWERPEDFYPEHFDTEKVAARNPYSYIPFSAGPRNCIGQKFAVLEEKAVLSWIFRRYKVESEEPFPANRPLPEIILKPSNGFRVRLTKR</sequence>
<dbReference type="InterPro" id="IPR050196">
    <property type="entry name" value="Cytochrome_P450_Monoox"/>
</dbReference>
<reference evidence="8 9" key="2">
    <citation type="submission" date="2018-11" db="EMBL/GenBank/DDBJ databases">
        <authorList>
            <consortium name="Pathogen Informatics"/>
        </authorList>
    </citation>
    <scope>NUCLEOTIDE SEQUENCE [LARGE SCALE GENOMIC DNA]</scope>
</reference>
<dbReference type="PANTHER" id="PTHR24291:SF146">
    <property type="entry name" value="CYTOCHROME P450"/>
    <property type="match status" value="1"/>
</dbReference>
<evidence type="ECO:0000313" key="9">
    <source>
        <dbReference type="Proteomes" id="UP000271162"/>
    </source>
</evidence>
<evidence type="ECO:0000256" key="1">
    <source>
        <dbReference type="ARBA" id="ARBA00001971"/>
    </source>
</evidence>
<dbReference type="Proteomes" id="UP000271162">
    <property type="component" value="Unassembled WGS sequence"/>
</dbReference>
<dbReference type="InterPro" id="IPR002401">
    <property type="entry name" value="Cyt_P450_E_grp-I"/>
</dbReference>
<reference evidence="10" key="1">
    <citation type="submission" date="2017-02" db="UniProtKB">
        <authorList>
            <consortium name="WormBaseParasite"/>
        </authorList>
    </citation>
    <scope>IDENTIFICATION</scope>
</reference>
<keyword evidence="7" id="KW-0560">Oxidoreductase</keyword>
<dbReference type="InterPro" id="IPR017972">
    <property type="entry name" value="Cyt_P450_CS"/>
</dbReference>